<evidence type="ECO:0000313" key="3">
    <source>
        <dbReference type="EMBL" id="PTQ39317.1"/>
    </source>
</evidence>
<feature type="domain" description="Phytocyanin" evidence="2">
    <location>
        <begin position="31"/>
        <end position="146"/>
    </location>
</feature>
<dbReference type="InterPro" id="IPR003245">
    <property type="entry name" value="Phytocyanin_dom"/>
</dbReference>
<keyword evidence="4" id="KW-1185">Reference proteome</keyword>
<dbReference type="Gene3D" id="2.60.40.420">
    <property type="entry name" value="Cupredoxins - blue copper proteins"/>
    <property type="match status" value="1"/>
</dbReference>
<evidence type="ECO:0000256" key="1">
    <source>
        <dbReference type="SAM" id="SignalP"/>
    </source>
</evidence>
<feature type="chain" id="PRO_5015359223" description="Phytocyanin domain-containing protein" evidence="1">
    <location>
        <begin position="31"/>
        <end position="194"/>
    </location>
</feature>
<feature type="signal peptide" evidence="1">
    <location>
        <begin position="1"/>
        <end position="30"/>
    </location>
</feature>
<keyword evidence="1" id="KW-0732">Signal</keyword>
<proteinExistence type="predicted"/>
<dbReference type="InterPro" id="IPR039391">
    <property type="entry name" value="Phytocyanin-like"/>
</dbReference>
<dbReference type="PANTHER" id="PTHR33021">
    <property type="entry name" value="BLUE COPPER PROTEIN"/>
    <property type="match status" value="1"/>
</dbReference>
<reference evidence="4" key="1">
    <citation type="journal article" date="2017" name="Cell">
        <title>Insights into land plant evolution garnered from the Marchantia polymorpha genome.</title>
        <authorList>
            <person name="Bowman J.L."/>
            <person name="Kohchi T."/>
            <person name="Yamato K.T."/>
            <person name="Jenkins J."/>
            <person name="Shu S."/>
            <person name="Ishizaki K."/>
            <person name="Yamaoka S."/>
            <person name="Nishihama R."/>
            <person name="Nakamura Y."/>
            <person name="Berger F."/>
            <person name="Adam C."/>
            <person name="Aki S.S."/>
            <person name="Althoff F."/>
            <person name="Araki T."/>
            <person name="Arteaga-Vazquez M.A."/>
            <person name="Balasubrmanian S."/>
            <person name="Barry K."/>
            <person name="Bauer D."/>
            <person name="Boehm C.R."/>
            <person name="Briginshaw L."/>
            <person name="Caballero-Perez J."/>
            <person name="Catarino B."/>
            <person name="Chen F."/>
            <person name="Chiyoda S."/>
            <person name="Chovatia M."/>
            <person name="Davies K.M."/>
            <person name="Delmans M."/>
            <person name="Demura T."/>
            <person name="Dierschke T."/>
            <person name="Dolan L."/>
            <person name="Dorantes-Acosta A.E."/>
            <person name="Eklund D.M."/>
            <person name="Florent S.N."/>
            <person name="Flores-Sandoval E."/>
            <person name="Fujiyama A."/>
            <person name="Fukuzawa H."/>
            <person name="Galik B."/>
            <person name="Grimanelli D."/>
            <person name="Grimwood J."/>
            <person name="Grossniklaus U."/>
            <person name="Hamada T."/>
            <person name="Haseloff J."/>
            <person name="Hetherington A.J."/>
            <person name="Higo A."/>
            <person name="Hirakawa Y."/>
            <person name="Hundley H.N."/>
            <person name="Ikeda Y."/>
            <person name="Inoue K."/>
            <person name="Inoue S.I."/>
            <person name="Ishida S."/>
            <person name="Jia Q."/>
            <person name="Kakita M."/>
            <person name="Kanazawa T."/>
            <person name="Kawai Y."/>
            <person name="Kawashima T."/>
            <person name="Kennedy M."/>
            <person name="Kinose K."/>
            <person name="Kinoshita T."/>
            <person name="Kohara Y."/>
            <person name="Koide E."/>
            <person name="Komatsu K."/>
            <person name="Kopischke S."/>
            <person name="Kubo M."/>
            <person name="Kyozuka J."/>
            <person name="Lagercrantz U."/>
            <person name="Lin S.S."/>
            <person name="Lindquist E."/>
            <person name="Lipzen A.M."/>
            <person name="Lu C.W."/>
            <person name="De Luna E."/>
            <person name="Martienssen R.A."/>
            <person name="Minamino N."/>
            <person name="Mizutani M."/>
            <person name="Mizutani M."/>
            <person name="Mochizuki N."/>
            <person name="Monte I."/>
            <person name="Mosher R."/>
            <person name="Nagasaki H."/>
            <person name="Nakagami H."/>
            <person name="Naramoto S."/>
            <person name="Nishitani K."/>
            <person name="Ohtani M."/>
            <person name="Okamoto T."/>
            <person name="Okumura M."/>
            <person name="Phillips J."/>
            <person name="Pollak B."/>
            <person name="Reinders A."/>
            <person name="Rovekamp M."/>
            <person name="Sano R."/>
            <person name="Sawa S."/>
            <person name="Schmid M.W."/>
            <person name="Shirakawa M."/>
            <person name="Solano R."/>
            <person name="Spunde A."/>
            <person name="Suetsugu N."/>
            <person name="Sugano S."/>
            <person name="Sugiyama A."/>
            <person name="Sun R."/>
            <person name="Suzuki Y."/>
            <person name="Takenaka M."/>
            <person name="Takezawa D."/>
            <person name="Tomogane H."/>
            <person name="Tsuzuki M."/>
            <person name="Ueda T."/>
            <person name="Umeda M."/>
            <person name="Ward J.M."/>
            <person name="Watanabe Y."/>
            <person name="Yazaki K."/>
            <person name="Yokoyama R."/>
            <person name="Yoshitake Y."/>
            <person name="Yotsui I."/>
            <person name="Zachgo S."/>
            <person name="Schmutz J."/>
        </authorList>
    </citation>
    <scope>NUCLEOTIDE SEQUENCE [LARGE SCALE GENOMIC DNA]</scope>
    <source>
        <strain evidence="4">Tak-1</strain>
    </source>
</reference>
<dbReference type="Pfam" id="PF02298">
    <property type="entry name" value="Cu_bind_like"/>
    <property type="match status" value="1"/>
</dbReference>
<dbReference type="OrthoDB" id="2015260at2759"/>
<dbReference type="AlphaFoldDB" id="A0A2R6WZP0"/>
<dbReference type="InterPro" id="IPR008972">
    <property type="entry name" value="Cupredoxin"/>
</dbReference>
<dbReference type="GO" id="GO:0009055">
    <property type="term" value="F:electron transfer activity"/>
    <property type="evidence" value="ECO:0007669"/>
    <property type="project" value="InterPro"/>
</dbReference>
<dbReference type="OMA" id="WTNTING"/>
<accession>A0A2R6WZP0</accession>
<name>A0A2R6WZP0_MARPO</name>
<dbReference type="PANTHER" id="PTHR33021:SF496">
    <property type="entry name" value="OS08G0482700 PROTEIN"/>
    <property type="match status" value="1"/>
</dbReference>
<protein>
    <recommendedName>
        <fullName evidence="2">Phytocyanin domain-containing protein</fullName>
    </recommendedName>
</protein>
<dbReference type="PROSITE" id="PS51485">
    <property type="entry name" value="PHYTOCYANIN"/>
    <property type="match status" value="1"/>
</dbReference>
<sequence length="194" mass="21119">MEAKFTRLAAFSRLVLICLVLCEVLKPVGGAKFVVGANFVSGALWTNDPGPSHSNTTLVEQYEMWANSVKISVGDTLQFLYDDSHTVVLVSTKEMYDSCNYATYTDVTSPTPPTLYIVNDTQPLYFVCSIDKHCAEGQKVAITNILPASSPTPSVYPAPPPAFSNGGRLMGSLDRLRSCWTVASSTFMFLLSIT</sequence>
<dbReference type="EMBL" id="KZ772718">
    <property type="protein sequence ID" value="PTQ39317.1"/>
    <property type="molecule type" value="Genomic_DNA"/>
</dbReference>
<dbReference type="SUPFAM" id="SSF49503">
    <property type="entry name" value="Cupredoxins"/>
    <property type="match status" value="1"/>
</dbReference>
<organism evidence="3 4">
    <name type="scientific">Marchantia polymorpha</name>
    <name type="common">Common liverwort</name>
    <name type="synonym">Marchantia aquatica</name>
    <dbReference type="NCBI Taxonomy" id="3197"/>
    <lineage>
        <taxon>Eukaryota</taxon>
        <taxon>Viridiplantae</taxon>
        <taxon>Streptophyta</taxon>
        <taxon>Embryophyta</taxon>
        <taxon>Marchantiophyta</taxon>
        <taxon>Marchantiopsida</taxon>
        <taxon>Marchantiidae</taxon>
        <taxon>Marchantiales</taxon>
        <taxon>Marchantiaceae</taxon>
        <taxon>Marchantia</taxon>
    </lineage>
</organism>
<evidence type="ECO:0000313" key="4">
    <source>
        <dbReference type="Proteomes" id="UP000244005"/>
    </source>
</evidence>
<dbReference type="Proteomes" id="UP000244005">
    <property type="component" value="Unassembled WGS sequence"/>
</dbReference>
<dbReference type="Gramene" id="Mp7g00010.1">
    <property type="protein sequence ID" value="Mp7g00010.1.cds1"/>
    <property type="gene ID" value="Mp7g00010"/>
</dbReference>
<evidence type="ECO:0000259" key="2">
    <source>
        <dbReference type="PROSITE" id="PS51485"/>
    </source>
</evidence>
<gene>
    <name evidence="3" type="ORF">MARPO_0046s0123</name>
</gene>